<sequence length="212" mass="22074">MSPRTAAALRGQEGEPTLREHLLATAERLVAERGAAGLTVRDIAREAGVAAGVLYNHFADKEELLARALHAHAANAARAVGEVPAAGTGTVEDNLRALLRYAIAVHTAVLPAFAGAAAHPRVLERFTELLRGSAGGADLRAVLADYLRSEQRLGRVAAGARPEAVATMLVGTCHELVLPPLPTVPPTAAPADVPPELIDDLVATVIDGVRPR</sequence>
<dbReference type="PANTHER" id="PTHR30055">
    <property type="entry name" value="HTH-TYPE TRANSCRIPTIONAL REGULATOR RUTR"/>
    <property type="match status" value="1"/>
</dbReference>
<evidence type="ECO:0000256" key="4">
    <source>
        <dbReference type="PROSITE-ProRule" id="PRU00335"/>
    </source>
</evidence>
<keyword evidence="2 4" id="KW-0238">DNA-binding</keyword>
<keyword evidence="7" id="KW-1185">Reference proteome</keyword>
<dbReference type="Gene3D" id="1.10.357.10">
    <property type="entry name" value="Tetracycline Repressor, domain 2"/>
    <property type="match status" value="1"/>
</dbReference>
<protein>
    <submittedName>
        <fullName evidence="6">TetR/AcrR family transcriptional regulator</fullName>
    </submittedName>
</protein>
<name>A0ABP9GVH2_9ACTN</name>
<evidence type="ECO:0000313" key="6">
    <source>
        <dbReference type="EMBL" id="GAA4954580.1"/>
    </source>
</evidence>
<proteinExistence type="predicted"/>
<evidence type="ECO:0000256" key="2">
    <source>
        <dbReference type="ARBA" id="ARBA00023125"/>
    </source>
</evidence>
<gene>
    <name evidence="6" type="ORF">GCM10023224_44970</name>
</gene>
<keyword evidence="3" id="KW-0804">Transcription</keyword>
<feature type="DNA-binding region" description="H-T-H motif" evidence="4">
    <location>
        <begin position="39"/>
        <end position="58"/>
    </location>
</feature>
<accession>A0ABP9GVH2</accession>
<evidence type="ECO:0000256" key="1">
    <source>
        <dbReference type="ARBA" id="ARBA00023015"/>
    </source>
</evidence>
<dbReference type="SUPFAM" id="SSF48498">
    <property type="entry name" value="Tetracyclin repressor-like, C-terminal domain"/>
    <property type="match status" value="1"/>
</dbReference>
<dbReference type="Gene3D" id="1.10.10.60">
    <property type="entry name" value="Homeodomain-like"/>
    <property type="match status" value="1"/>
</dbReference>
<dbReference type="PROSITE" id="PS50977">
    <property type="entry name" value="HTH_TETR_2"/>
    <property type="match status" value="1"/>
</dbReference>
<dbReference type="Proteomes" id="UP001499993">
    <property type="component" value="Unassembled WGS sequence"/>
</dbReference>
<dbReference type="EMBL" id="BAABIK010000033">
    <property type="protein sequence ID" value="GAA4954580.1"/>
    <property type="molecule type" value="Genomic_DNA"/>
</dbReference>
<dbReference type="PANTHER" id="PTHR30055:SF238">
    <property type="entry name" value="MYCOFACTOCIN BIOSYNTHESIS TRANSCRIPTIONAL REGULATOR MFTR-RELATED"/>
    <property type="match status" value="1"/>
</dbReference>
<evidence type="ECO:0000313" key="7">
    <source>
        <dbReference type="Proteomes" id="UP001499993"/>
    </source>
</evidence>
<dbReference type="PRINTS" id="PR00455">
    <property type="entry name" value="HTHTETR"/>
</dbReference>
<evidence type="ECO:0000259" key="5">
    <source>
        <dbReference type="PROSITE" id="PS50977"/>
    </source>
</evidence>
<dbReference type="InterPro" id="IPR050109">
    <property type="entry name" value="HTH-type_TetR-like_transc_reg"/>
</dbReference>
<evidence type="ECO:0000256" key="3">
    <source>
        <dbReference type="ARBA" id="ARBA00023163"/>
    </source>
</evidence>
<reference evidence="7" key="1">
    <citation type="journal article" date="2019" name="Int. J. Syst. Evol. Microbiol.">
        <title>The Global Catalogue of Microorganisms (GCM) 10K type strain sequencing project: providing services to taxonomists for standard genome sequencing and annotation.</title>
        <authorList>
            <consortium name="The Broad Institute Genomics Platform"/>
            <consortium name="The Broad Institute Genome Sequencing Center for Infectious Disease"/>
            <person name="Wu L."/>
            <person name="Ma J."/>
        </authorList>
    </citation>
    <scope>NUCLEOTIDE SEQUENCE [LARGE SCALE GENOMIC DNA]</scope>
    <source>
        <strain evidence="7">JCM 18123</strain>
    </source>
</reference>
<dbReference type="InterPro" id="IPR009057">
    <property type="entry name" value="Homeodomain-like_sf"/>
</dbReference>
<keyword evidence="1" id="KW-0805">Transcription regulation</keyword>
<comment type="caution">
    <text evidence="6">The sequence shown here is derived from an EMBL/GenBank/DDBJ whole genome shotgun (WGS) entry which is preliminary data.</text>
</comment>
<dbReference type="RefSeq" id="WP_344146977.1">
    <property type="nucleotide sequence ID" value="NZ_BAABIK010000033.1"/>
</dbReference>
<dbReference type="InterPro" id="IPR001647">
    <property type="entry name" value="HTH_TetR"/>
</dbReference>
<feature type="domain" description="HTH tetR-type" evidence="5">
    <location>
        <begin position="16"/>
        <end position="76"/>
    </location>
</feature>
<organism evidence="6 7">
    <name type="scientific">Streptomonospora halophila</name>
    <dbReference type="NCBI Taxonomy" id="427369"/>
    <lineage>
        <taxon>Bacteria</taxon>
        <taxon>Bacillati</taxon>
        <taxon>Actinomycetota</taxon>
        <taxon>Actinomycetes</taxon>
        <taxon>Streptosporangiales</taxon>
        <taxon>Nocardiopsidaceae</taxon>
        <taxon>Streptomonospora</taxon>
    </lineage>
</organism>
<dbReference type="InterPro" id="IPR036271">
    <property type="entry name" value="Tet_transcr_reg_TetR-rel_C_sf"/>
</dbReference>
<dbReference type="Pfam" id="PF00440">
    <property type="entry name" value="TetR_N"/>
    <property type="match status" value="1"/>
</dbReference>
<dbReference type="SUPFAM" id="SSF46689">
    <property type="entry name" value="Homeodomain-like"/>
    <property type="match status" value="1"/>
</dbReference>